<dbReference type="Pfam" id="PF02797">
    <property type="entry name" value="Chal_sti_synt_C"/>
    <property type="match status" value="1"/>
</dbReference>
<dbReference type="GO" id="GO:0016746">
    <property type="term" value="F:acyltransferase activity"/>
    <property type="evidence" value="ECO:0007669"/>
    <property type="project" value="UniProtKB-KW"/>
</dbReference>
<dbReference type="PANTHER" id="PTHR11877:SF46">
    <property type="entry name" value="TYPE III POLYKETIDE SYNTHASE A"/>
    <property type="match status" value="1"/>
</dbReference>
<dbReference type="InterPro" id="IPR012328">
    <property type="entry name" value="Chalcone/stilbene_synt_C"/>
</dbReference>
<organism evidence="5 6">
    <name type="scientific">Emticicia aquatica</name>
    <dbReference type="NCBI Taxonomy" id="1681835"/>
    <lineage>
        <taxon>Bacteria</taxon>
        <taxon>Pseudomonadati</taxon>
        <taxon>Bacteroidota</taxon>
        <taxon>Cytophagia</taxon>
        <taxon>Cytophagales</taxon>
        <taxon>Leadbetterellaceae</taxon>
        <taxon>Emticicia</taxon>
    </lineage>
</organism>
<evidence type="ECO:0000313" key="6">
    <source>
        <dbReference type="Proteomes" id="UP000837932"/>
    </source>
</evidence>
<dbReference type="EMBL" id="CAKLPY010000001">
    <property type="protein sequence ID" value="CAH0994197.1"/>
    <property type="molecule type" value="Genomic_DNA"/>
</dbReference>
<dbReference type="SUPFAM" id="SSF53901">
    <property type="entry name" value="Thiolase-like"/>
    <property type="match status" value="2"/>
</dbReference>
<comment type="similarity">
    <text evidence="1">Belongs to the thiolase-like superfamily. Chalcone/stilbene synthases family.</text>
</comment>
<comment type="caution">
    <text evidence="5">The sequence shown here is derived from an EMBL/GenBank/DDBJ whole genome shotgun (WGS) entry which is preliminary data.</text>
</comment>
<proteinExistence type="inferred from homology"/>
<dbReference type="Pfam" id="PF00195">
    <property type="entry name" value="Chal_sti_synt_N"/>
    <property type="match status" value="1"/>
</dbReference>
<protein>
    <submittedName>
        <fullName evidence="5">Alpha-pyrone synthesis polyketide synthase-like Pks18</fullName>
        <ecNumber evidence="5">2.3.1.-</ecNumber>
    </submittedName>
</protein>
<reference evidence="5" key="1">
    <citation type="submission" date="2021-12" db="EMBL/GenBank/DDBJ databases">
        <authorList>
            <person name="Rodrigo-Torres L."/>
            <person name="Arahal R. D."/>
            <person name="Lucena T."/>
        </authorList>
    </citation>
    <scope>NUCLEOTIDE SEQUENCE</scope>
    <source>
        <strain evidence="5">CECT 8858</strain>
    </source>
</reference>
<feature type="domain" description="Chalcone/stilbene synthase N-terminal" evidence="3">
    <location>
        <begin position="3"/>
        <end position="209"/>
    </location>
</feature>
<accession>A0ABM9AKF0</accession>
<dbReference type="Gene3D" id="3.40.47.10">
    <property type="match status" value="2"/>
</dbReference>
<dbReference type="CDD" id="cd00831">
    <property type="entry name" value="CHS_like"/>
    <property type="match status" value="1"/>
</dbReference>
<feature type="domain" description="Chalcone/stilbene synthase C-terminal" evidence="4">
    <location>
        <begin position="227"/>
        <end position="361"/>
    </location>
</feature>
<gene>
    <name evidence="5" type="ORF">EMA8858_00305</name>
</gene>
<keyword evidence="5" id="KW-0012">Acyltransferase</keyword>
<evidence type="ECO:0000256" key="1">
    <source>
        <dbReference type="ARBA" id="ARBA00005531"/>
    </source>
</evidence>
<dbReference type="InterPro" id="IPR001099">
    <property type="entry name" value="Chalcone/stilbene_synt_N"/>
</dbReference>
<evidence type="ECO:0000313" key="5">
    <source>
        <dbReference type="EMBL" id="CAH0994197.1"/>
    </source>
</evidence>
<dbReference type="Proteomes" id="UP000837932">
    <property type="component" value="Unassembled WGS sequence"/>
</dbReference>
<name>A0ABM9AKF0_9BACT</name>
<evidence type="ECO:0000256" key="2">
    <source>
        <dbReference type="ARBA" id="ARBA00022679"/>
    </source>
</evidence>
<dbReference type="InterPro" id="IPR011141">
    <property type="entry name" value="Polyketide_synthase_type-III"/>
</dbReference>
<keyword evidence="2 5" id="KW-0808">Transferase</keyword>
<dbReference type="EC" id="2.3.1.-" evidence="5"/>
<evidence type="ECO:0000259" key="4">
    <source>
        <dbReference type="Pfam" id="PF02797"/>
    </source>
</evidence>
<dbReference type="PIRSF" id="PIRSF000451">
    <property type="entry name" value="PKS_III"/>
    <property type="match status" value="1"/>
</dbReference>
<dbReference type="PANTHER" id="PTHR11877">
    <property type="entry name" value="HYDROXYMETHYLGLUTARYL-COA SYNTHASE"/>
    <property type="match status" value="1"/>
</dbReference>
<dbReference type="RefSeq" id="WP_238803948.1">
    <property type="nucleotide sequence ID" value="NZ_CAKLPY010000001.1"/>
</dbReference>
<sequence length="362" mass="40102">MSKIIAIGTANPPFCHQQTDIMHFMLEANNPDEKTKKLLPILYHRSGIDTRYSVFPDFSLPPEQWNFFGNHSSIPTLEKRMALYNEAATNLSIEAINNCLQNTDIKEITHLITVTCTGISAPGIDIFLVQKLGLSPNIVRTSINFMGCYAAIHALKIADAFCRADASAKVLVVCTELCTLHFQQSNDVDAVLSSTLFADGSAACLISSEKNVKGLEIKQFYSQLALSGQADMAWQLSSTGFLMTLSNHVPKLIKQEIKQLLDNSLQKLNLSAENITDWAIHPGGKNILEAVETSLDLNRNNLSKSYEVLKKYGNMSSPTILFVIKEMMNEIFATDFDQSKQRNIFAVAFGPGITMESVILEK</sequence>
<keyword evidence="6" id="KW-1185">Reference proteome</keyword>
<evidence type="ECO:0000259" key="3">
    <source>
        <dbReference type="Pfam" id="PF00195"/>
    </source>
</evidence>
<dbReference type="InterPro" id="IPR016039">
    <property type="entry name" value="Thiolase-like"/>
</dbReference>